<feature type="region of interest" description="Disordered" evidence="1">
    <location>
        <begin position="119"/>
        <end position="138"/>
    </location>
</feature>
<dbReference type="AlphaFoldDB" id="A0A1B9H3P4"/>
<reference evidence="3" key="2">
    <citation type="submission" date="2013-12" db="EMBL/GenBank/DDBJ databases">
        <title>Evolution of pathogenesis and genome organization in the Tremellales.</title>
        <authorList>
            <person name="Cuomo C."/>
            <person name="Litvintseva A."/>
            <person name="Heitman J."/>
            <person name="Chen Y."/>
            <person name="Sun S."/>
            <person name="Springer D."/>
            <person name="Dromer F."/>
            <person name="Young S."/>
            <person name="Zeng Q."/>
            <person name="Chapman S."/>
            <person name="Gujja S."/>
            <person name="Saif S."/>
            <person name="Birren B."/>
        </authorList>
    </citation>
    <scope>NUCLEOTIDE SEQUENCE [LARGE SCALE GENOMIC DNA]</scope>
    <source>
        <strain evidence="3">BCC8398</strain>
    </source>
</reference>
<feature type="compositionally biased region" description="Polar residues" evidence="1">
    <location>
        <begin position="62"/>
        <end position="74"/>
    </location>
</feature>
<evidence type="ECO:0000313" key="2">
    <source>
        <dbReference type="EMBL" id="OCF37889.1"/>
    </source>
</evidence>
<feature type="region of interest" description="Disordered" evidence="1">
    <location>
        <begin position="1"/>
        <end position="30"/>
    </location>
</feature>
<gene>
    <name evidence="2" type="ORF">I316_00113</name>
</gene>
<feature type="region of interest" description="Disordered" evidence="1">
    <location>
        <begin position="148"/>
        <end position="178"/>
    </location>
</feature>
<feature type="compositionally biased region" description="Basic residues" evidence="1">
    <location>
        <begin position="1"/>
        <end position="12"/>
    </location>
</feature>
<proteinExistence type="predicted"/>
<feature type="compositionally biased region" description="Low complexity" evidence="1">
    <location>
        <begin position="75"/>
        <end position="86"/>
    </location>
</feature>
<organism evidence="2 3">
    <name type="scientific">Kwoniella heveanensis BCC8398</name>
    <dbReference type="NCBI Taxonomy" id="1296120"/>
    <lineage>
        <taxon>Eukaryota</taxon>
        <taxon>Fungi</taxon>
        <taxon>Dikarya</taxon>
        <taxon>Basidiomycota</taxon>
        <taxon>Agaricomycotina</taxon>
        <taxon>Tremellomycetes</taxon>
        <taxon>Tremellales</taxon>
        <taxon>Cryptococcaceae</taxon>
        <taxon>Kwoniella</taxon>
    </lineage>
</organism>
<accession>A0A1B9H3P4</accession>
<evidence type="ECO:0000256" key="1">
    <source>
        <dbReference type="SAM" id="MobiDB-lite"/>
    </source>
</evidence>
<protein>
    <submittedName>
        <fullName evidence="2">Uncharacterized protein</fullName>
    </submittedName>
</protein>
<name>A0A1B9H3P4_9TREE</name>
<dbReference type="EMBL" id="KI669492">
    <property type="protein sequence ID" value="OCF37889.1"/>
    <property type="molecule type" value="Genomic_DNA"/>
</dbReference>
<reference evidence="2 3" key="1">
    <citation type="submission" date="2013-07" db="EMBL/GenBank/DDBJ databases">
        <title>The Genome Sequence of Cryptococcus heveanensis BCC8398.</title>
        <authorList>
            <consortium name="The Broad Institute Genome Sequencing Platform"/>
            <person name="Cuomo C."/>
            <person name="Litvintseva A."/>
            <person name="Chen Y."/>
            <person name="Heitman J."/>
            <person name="Sun S."/>
            <person name="Springer D."/>
            <person name="Dromer F."/>
            <person name="Young S.K."/>
            <person name="Zeng Q."/>
            <person name="Gargeya S."/>
            <person name="Fitzgerald M."/>
            <person name="Abouelleil A."/>
            <person name="Alvarado L."/>
            <person name="Berlin A.M."/>
            <person name="Chapman S.B."/>
            <person name="Dewar J."/>
            <person name="Goldberg J."/>
            <person name="Griggs A."/>
            <person name="Gujja S."/>
            <person name="Hansen M."/>
            <person name="Howarth C."/>
            <person name="Imamovic A."/>
            <person name="Larimer J."/>
            <person name="McCowan C."/>
            <person name="Murphy C."/>
            <person name="Pearson M."/>
            <person name="Priest M."/>
            <person name="Roberts A."/>
            <person name="Saif S."/>
            <person name="Shea T."/>
            <person name="Sykes S."/>
            <person name="Wortman J."/>
            <person name="Nusbaum C."/>
            <person name="Birren B."/>
        </authorList>
    </citation>
    <scope>NUCLEOTIDE SEQUENCE [LARGE SCALE GENOMIC DNA]</scope>
    <source>
        <strain evidence="2 3">BCC8398</strain>
    </source>
</reference>
<feature type="region of interest" description="Disordered" evidence="1">
    <location>
        <begin position="62"/>
        <end position="94"/>
    </location>
</feature>
<dbReference type="Proteomes" id="UP000092666">
    <property type="component" value="Unassembled WGS sequence"/>
</dbReference>
<sequence>MFPGHTRSRRTPKTNETSSVRRPRSKNNSTIIDAYSEVIVELKSKGEDLEGRIRSAEESLKSLTASNSTIDPSNSATVGGASTAGGDNDAHSTAVTDTFTSMGRTSSAFTVQGDTTFGVGSSREHTNHEGAGGPGFGHLVDFLSANDAYSKDGTSQSTAVATDVDCSTQPHETEPGNQ</sequence>
<evidence type="ECO:0000313" key="3">
    <source>
        <dbReference type="Proteomes" id="UP000092666"/>
    </source>
</evidence>
<keyword evidence="3" id="KW-1185">Reference proteome</keyword>
<feature type="compositionally biased region" description="Polar residues" evidence="1">
    <location>
        <begin position="14"/>
        <end position="30"/>
    </location>
</feature>
<feature type="compositionally biased region" description="Polar residues" evidence="1">
    <location>
        <begin position="152"/>
        <end position="170"/>
    </location>
</feature>